<organism evidence="3 4">
    <name type="scientific">Acetanaerobacterium elongatum</name>
    <dbReference type="NCBI Taxonomy" id="258515"/>
    <lineage>
        <taxon>Bacteria</taxon>
        <taxon>Bacillati</taxon>
        <taxon>Bacillota</taxon>
        <taxon>Clostridia</taxon>
        <taxon>Eubacteriales</taxon>
        <taxon>Oscillospiraceae</taxon>
        <taxon>Acetanaerobacterium</taxon>
    </lineage>
</organism>
<dbReference type="GO" id="GO:0016758">
    <property type="term" value="F:hexosyltransferase activity"/>
    <property type="evidence" value="ECO:0007669"/>
    <property type="project" value="TreeGrafter"/>
</dbReference>
<dbReference type="STRING" id="258515.SAMN05192585_11743"/>
<dbReference type="OrthoDB" id="9802525at2"/>
<evidence type="ECO:0000259" key="2">
    <source>
        <dbReference type="Pfam" id="PF13439"/>
    </source>
</evidence>
<dbReference type="InterPro" id="IPR001296">
    <property type="entry name" value="Glyco_trans_1"/>
</dbReference>
<dbReference type="InterPro" id="IPR028098">
    <property type="entry name" value="Glyco_trans_4-like_N"/>
</dbReference>
<dbReference type="PANTHER" id="PTHR45947:SF3">
    <property type="entry name" value="SULFOQUINOVOSYL TRANSFERASE SQD2"/>
    <property type="match status" value="1"/>
</dbReference>
<gene>
    <name evidence="3" type="ORF">SAMN05192585_11743</name>
</gene>
<accession>A0A1H0AU67</accession>
<dbReference type="Gene3D" id="3.40.50.2000">
    <property type="entry name" value="Glycogen Phosphorylase B"/>
    <property type="match status" value="2"/>
</dbReference>
<dbReference type="PANTHER" id="PTHR45947">
    <property type="entry name" value="SULFOQUINOVOSYL TRANSFERASE SQD2"/>
    <property type="match status" value="1"/>
</dbReference>
<evidence type="ECO:0000313" key="3">
    <source>
        <dbReference type="EMBL" id="SDN37012.1"/>
    </source>
</evidence>
<dbReference type="AlphaFoldDB" id="A0A1H0AU67"/>
<name>A0A1H0AU67_9FIRM</name>
<dbReference type="RefSeq" id="WP_092640245.1">
    <property type="nucleotide sequence ID" value="NZ_FNID01000017.1"/>
</dbReference>
<proteinExistence type="predicted"/>
<dbReference type="Proteomes" id="UP000199182">
    <property type="component" value="Unassembled WGS sequence"/>
</dbReference>
<protein>
    <submittedName>
        <fullName evidence="3">1,2-diacylglycerol 3-alpha-glucosyltransferase</fullName>
    </submittedName>
</protein>
<keyword evidence="3" id="KW-0808">Transferase</keyword>
<dbReference type="Pfam" id="PF00534">
    <property type="entry name" value="Glycos_transf_1"/>
    <property type="match status" value="1"/>
</dbReference>
<dbReference type="EMBL" id="FNID01000017">
    <property type="protein sequence ID" value="SDN37012.1"/>
    <property type="molecule type" value="Genomic_DNA"/>
</dbReference>
<evidence type="ECO:0000259" key="1">
    <source>
        <dbReference type="Pfam" id="PF00534"/>
    </source>
</evidence>
<evidence type="ECO:0000313" key="4">
    <source>
        <dbReference type="Proteomes" id="UP000199182"/>
    </source>
</evidence>
<dbReference type="InterPro" id="IPR050194">
    <property type="entry name" value="Glycosyltransferase_grp1"/>
</dbReference>
<feature type="domain" description="Glycosyltransferase subfamily 4-like N-terminal" evidence="2">
    <location>
        <begin position="15"/>
        <end position="184"/>
    </location>
</feature>
<feature type="domain" description="Glycosyl transferase family 1" evidence="1">
    <location>
        <begin position="196"/>
        <end position="359"/>
    </location>
</feature>
<sequence length="415" mass="46364">MKIAIFAETYLPYLNGVVTHISVLKSGLEKLGHEVLIVSADAHAKHHYIENGILHCPAVTSKRIYGYGLASPLSQKRLNMILKFNPDIIHVQTEFGVGLSGIMIAKILRIPLVYTLHTMYDDYIYYVAPSKLVPLVKKLSHGYAKIIAGSVNAITGPSVKIQDYFQSHGVKKPVNIIPNTIEIEKFDPNNFSEEQKKELKQRYNIPDDQMIAIFVGRIGKEKSVDVLLEYWAQTIKPEDGIHLLIVGGGPDSEPLQELAKTLNLDSMVTFTGPVPHEEVASYYAISDVFVTASLSEVYSMTILESMASGLPVLQRFDELISNQIQAGKNGFFFNSATEMASVLRILKRKNPEDMKKMREAVINSVKDSGAESLAKSLLEIYTDLTGKKKYKKATQLRDSINNSKIKLTKLHRVKK</sequence>
<dbReference type="Pfam" id="PF13439">
    <property type="entry name" value="Glyco_transf_4"/>
    <property type="match status" value="1"/>
</dbReference>
<dbReference type="SUPFAM" id="SSF53756">
    <property type="entry name" value="UDP-Glycosyltransferase/glycogen phosphorylase"/>
    <property type="match status" value="1"/>
</dbReference>
<keyword evidence="4" id="KW-1185">Reference proteome</keyword>
<reference evidence="3 4" key="1">
    <citation type="submission" date="2016-10" db="EMBL/GenBank/DDBJ databases">
        <authorList>
            <person name="de Groot N.N."/>
        </authorList>
    </citation>
    <scope>NUCLEOTIDE SEQUENCE [LARGE SCALE GENOMIC DNA]</scope>
    <source>
        <strain evidence="3 4">CGMCC 1.5012</strain>
    </source>
</reference>